<feature type="domain" description="Thiamine pyrophosphate enzyme TPP-binding" evidence="13">
    <location>
        <begin position="375"/>
        <end position="535"/>
    </location>
</feature>
<evidence type="ECO:0000256" key="4">
    <source>
        <dbReference type="ARBA" id="ARBA00022842"/>
    </source>
</evidence>
<comment type="catalytic activity">
    <reaction evidence="7">
        <text>a 2-hydroxy-3-methyl fatty acyl-CoA = a 2-methyl-branched fatty aldehyde + formyl-CoA</text>
        <dbReference type="Rhea" id="RHEA:25375"/>
        <dbReference type="ChEBI" id="CHEBI:49188"/>
        <dbReference type="ChEBI" id="CHEBI:57376"/>
        <dbReference type="ChEBI" id="CHEBI:58783"/>
        <dbReference type="EC" id="4.1.2.63"/>
    </reaction>
    <physiologicalReaction direction="left-to-right" evidence="7">
        <dbReference type="Rhea" id="RHEA:25376"/>
    </physiologicalReaction>
</comment>
<evidence type="ECO:0000256" key="9">
    <source>
        <dbReference type="ARBA" id="ARBA00044518"/>
    </source>
</evidence>
<protein>
    <recommendedName>
        <fullName evidence="9">2-hydroxyacyl-CoA lyase</fullName>
        <ecNumber evidence="9">4.1.2.63</ecNumber>
    </recommendedName>
</protein>
<evidence type="ECO:0000259" key="12">
    <source>
        <dbReference type="Pfam" id="PF00205"/>
    </source>
</evidence>
<keyword evidence="3" id="KW-0479">Metal-binding</keyword>
<evidence type="ECO:0000259" key="13">
    <source>
        <dbReference type="Pfam" id="PF02775"/>
    </source>
</evidence>
<evidence type="ECO:0000256" key="7">
    <source>
        <dbReference type="ARBA" id="ARBA00044451"/>
    </source>
</evidence>
<evidence type="ECO:0000256" key="5">
    <source>
        <dbReference type="ARBA" id="ARBA00023052"/>
    </source>
</evidence>
<keyword evidence="4" id="KW-0460">Magnesium</keyword>
<dbReference type="SUPFAM" id="SSF52467">
    <property type="entry name" value="DHS-like NAD/FAD-binding domain"/>
    <property type="match status" value="1"/>
</dbReference>
<evidence type="ECO:0000313" key="16">
    <source>
        <dbReference type="RefSeq" id="XP_013787630.2"/>
    </source>
</evidence>
<comment type="catalytic activity">
    <reaction evidence="10">
        <text>2-hydroxyoctadecanoyl-CoA = heptadecanal + formyl-CoA</text>
        <dbReference type="Rhea" id="RHEA:55196"/>
        <dbReference type="ChEBI" id="CHEBI:57376"/>
        <dbReference type="ChEBI" id="CHEBI:74116"/>
        <dbReference type="ChEBI" id="CHEBI:138631"/>
    </reaction>
    <physiologicalReaction direction="left-to-right" evidence="10">
        <dbReference type="Rhea" id="RHEA:55197"/>
    </physiologicalReaction>
</comment>
<dbReference type="Gene3D" id="3.40.50.1220">
    <property type="entry name" value="TPP-binding domain"/>
    <property type="match status" value="1"/>
</dbReference>
<dbReference type="SUPFAM" id="SSF52518">
    <property type="entry name" value="Thiamin diphosphate-binding fold (THDP-binding)"/>
    <property type="match status" value="2"/>
</dbReference>
<dbReference type="InterPro" id="IPR011766">
    <property type="entry name" value="TPP_enzyme_TPP-bd"/>
</dbReference>
<dbReference type="PANTHER" id="PTHR43710">
    <property type="entry name" value="2-HYDROXYACYL-COA LYASE"/>
    <property type="match status" value="1"/>
</dbReference>
<dbReference type="Pfam" id="PF02775">
    <property type="entry name" value="TPP_enzyme_C"/>
    <property type="match status" value="1"/>
</dbReference>
<keyword evidence="6" id="KW-0456">Lyase</keyword>
<dbReference type="Pfam" id="PF00205">
    <property type="entry name" value="TPP_enzyme_M"/>
    <property type="match status" value="1"/>
</dbReference>
<feature type="non-terminal residue" evidence="16">
    <location>
        <position position="1"/>
    </location>
</feature>
<dbReference type="Gene3D" id="3.40.50.970">
    <property type="match status" value="2"/>
</dbReference>
<name>A0ABM1BS67_LIMPO</name>
<dbReference type="RefSeq" id="XP_013787630.2">
    <property type="nucleotide sequence ID" value="XM_013932176.2"/>
</dbReference>
<accession>A0ABM1BS67</accession>
<evidence type="ECO:0000256" key="8">
    <source>
        <dbReference type="ARBA" id="ARBA00044454"/>
    </source>
</evidence>
<dbReference type="PANTHER" id="PTHR43710:SF2">
    <property type="entry name" value="2-HYDROXYACYL-COA LYASE 1"/>
    <property type="match status" value="1"/>
</dbReference>
<dbReference type="InterPro" id="IPR029061">
    <property type="entry name" value="THDP-binding"/>
</dbReference>
<dbReference type="EC" id="4.1.2.63" evidence="9"/>
<evidence type="ECO:0000256" key="6">
    <source>
        <dbReference type="ARBA" id="ARBA00023239"/>
    </source>
</evidence>
<proteinExistence type="inferred from homology"/>
<dbReference type="Proteomes" id="UP000694941">
    <property type="component" value="Unplaced"/>
</dbReference>
<dbReference type="InterPro" id="IPR012001">
    <property type="entry name" value="Thiamin_PyroP_enz_TPP-bd_dom"/>
</dbReference>
<reference evidence="16" key="1">
    <citation type="submission" date="2025-08" db="UniProtKB">
        <authorList>
            <consortium name="RefSeq"/>
        </authorList>
    </citation>
    <scope>IDENTIFICATION</scope>
    <source>
        <tissue evidence="16">Muscle</tissue>
    </source>
</reference>
<evidence type="ECO:0000256" key="10">
    <source>
        <dbReference type="ARBA" id="ARBA00048738"/>
    </source>
</evidence>
<evidence type="ECO:0000256" key="3">
    <source>
        <dbReference type="ARBA" id="ARBA00022723"/>
    </source>
</evidence>
<dbReference type="InterPro" id="IPR029035">
    <property type="entry name" value="DHS-like_NAD/FAD-binding_dom"/>
</dbReference>
<comment type="cofactor">
    <cofactor evidence="1">
        <name>thiamine diphosphate</name>
        <dbReference type="ChEBI" id="CHEBI:58937"/>
    </cofactor>
</comment>
<evidence type="ECO:0000313" key="15">
    <source>
        <dbReference type="Proteomes" id="UP000694941"/>
    </source>
</evidence>
<comment type="similarity">
    <text evidence="2 11">Belongs to the TPP enzyme family.</text>
</comment>
<dbReference type="InterPro" id="IPR045025">
    <property type="entry name" value="HACL1-like"/>
</dbReference>
<feature type="domain" description="Thiamine pyrophosphate enzyme N-terminal TPP-binding" evidence="14">
    <location>
        <begin position="5"/>
        <end position="105"/>
    </location>
</feature>
<dbReference type="InterPro" id="IPR012000">
    <property type="entry name" value="Thiamin_PyroP_enz_cen_dom"/>
</dbReference>
<dbReference type="GeneID" id="106471573"/>
<dbReference type="Pfam" id="PF02776">
    <property type="entry name" value="TPP_enzyme_N"/>
    <property type="match status" value="1"/>
</dbReference>
<evidence type="ECO:0000256" key="11">
    <source>
        <dbReference type="RuleBase" id="RU362132"/>
    </source>
</evidence>
<sequence>FLFQDVKYIFGVVGVPVVEIAVAAQEVGIKFIGMRNEQSACYAAGIMGYLTRRTAVCLVVSGPGLLHAVGGMANAHINGWPLLVIGGSSDQDQEGMGGFQEFPQVEACRLYTKYACRPNSVQLIAFHVEKAVRQSLYGRPGVCYIDLPGSLINQEVPLKSLKEVHRCPDPPQIFADQRLVSKAFDLLKNSKQPLVIIGKGAAYSRAEEKIRTLVTRCNLPFLPTPMGKGVIPDNHPMCVASARSRALLEADVILLLGARLNWILHFGKPPRFSPSVKIIQVDLMMEELHNNVQAEVALAGDVEAVTSQLLQELDNCNWSFPATAPWWERLKTKIEENAKVVQKMISDNSLPLNYYIVLHKINELIPKDAVIINEGSNTMDIGRTMLANYLPRHRLDAGTFGTMGIGCGFAISAALWCQDTAPTKRVVCIQGDSAFGFSAFEMETVIRYKLPVIVIILNNNGIFSGVDKETWDELNNNETHLGLSIPPTSLSPAARYEGITAMFGGRGYYVTTIPELELAIKESLETVHQPSVINVIINPYAQRKPQDFPWLTRSKM</sequence>
<keyword evidence="5 11" id="KW-0786">Thiamine pyrophosphate</keyword>
<feature type="domain" description="Thiamine pyrophosphate enzyme central" evidence="12">
    <location>
        <begin position="180"/>
        <end position="309"/>
    </location>
</feature>
<gene>
    <name evidence="16" type="primary">LOC106471573</name>
</gene>
<keyword evidence="15" id="KW-1185">Reference proteome</keyword>
<organism evidence="15 16">
    <name type="scientific">Limulus polyphemus</name>
    <name type="common">Atlantic horseshoe crab</name>
    <dbReference type="NCBI Taxonomy" id="6850"/>
    <lineage>
        <taxon>Eukaryota</taxon>
        <taxon>Metazoa</taxon>
        <taxon>Ecdysozoa</taxon>
        <taxon>Arthropoda</taxon>
        <taxon>Chelicerata</taxon>
        <taxon>Merostomata</taxon>
        <taxon>Xiphosura</taxon>
        <taxon>Limulidae</taxon>
        <taxon>Limulus</taxon>
    </lineage>
</organism>
<evidence type="ECO:0000259" key="14">
    <source>
        <dbReference type="Pfam" id="PF02776"/>
    </source>
</evidence>
<comment type="catalytic activity">
    <reaction evidence="8">
        <text>an (R)-2-hydroxy-long-chain-fatty acyl-CoA = a long-chain fatty aldehyde + formyl-CoA</text>
        <dbReference type="Rhea" id="RHEA:67444"/>
        <dbReference type="ChEBI" id="CHEBI:17176"/>
        <dbReference type="ChEBI" id="CHEBI:57376"/>
        <dbReference type="ChEBI" id="CHEBI:170012"/>
        <dbReference type="EC" id="4.1.2.63"/>
    </reaction>
    <physiologicalReaction direction="left-to-right" evidence="8">
        <dbReference type="Rhea" id="RHEA:67445"/>
    </physiologicalReaction>
</comment>
<evidence type="ECO:0000256" key="1">
    <source>
        <dbReference type="ARBA" id="ARBA00001964"/>
    </source>
</evidence>
<dbReference type="CDD" id="cd02004">
    <property type="entry name" value="TPP_BZL_OCoD_HPCL"/>
    <property type="match status" value="1"/>
</dbReference>
<evidence type="ECO:0000256" key="2">
    <source>
        <dbReference type="ARBA" id="ARBA00007812"/>
    </source>
</evidence>
<dbReference type="CDD" id="cd07035">
    <property type="entry name" value="TPP_PYR_POX_like"/>
    <property type="match status" value="1"/>
</dbReference>